<evidence type="ECO:0000313" key="4">
    <source>
        <dbReference type="EMBL" id="PWB86670.1"/>
    </source>
</evidence>
<dbReference type="Proteomes" id="UP000245577">
    <property type="component" value="Unassembled WGS sequence"/>
</dbReference>
<dbReference type="GO" id="GO:0008360">
    <property type="term" value="P:regulation of cell shape"/>
    <property type="evidence" value="ECO:0007669"/>
    <property type="project" value="UniProtKB-KW"/>
</dbReference>
<sequence length="244" mass="27811">MELHIIDMYSDILNVYGDIGNLQTLKQRCEWRDINTNITRFTKDKDINLDVENTDIILIGGGSDYGQSIVSQHLLNQRNELQEFIDDNGVILTICGSYQMFGNLYLDANKNKIPCLELLDIETISEKDRFISNIVLENNLGLNPETIVGFENHGGRTYHDYDTLGEVKVGFGNNNEDGKEGLVYKNFIGTYLHGPLLPKNPHITDKLISEALKRKYDIDTLKPLDDTIELNAHKKIVNRLLENK</sequence>
<dbReference type="InterPro" id="IPR011698">
    <property type="entry name" value="GATase_3"/>
</dbReference>
<keyword evidence="2" id="KW-0133">Cell shape</keyword>
<dbReference type="PROSITE" id="PS51274">
    <property type="entry name" value="GATASE_COBBQ"/>
    <property type="match status" value="1"/>
</dbReference>
<dbReference type="EC" id="6.3.5.13" evidence="2"/>
<dbReference type="EMBL" id="MZGU01000003">
    <property type="protein sequence ID" value="PWB86670.1"/>
    <property type="molecule type" value="Genomic_DNA"/>
</dbReference>
<dbReference type="HAMAP" id="MF_02213">
    <property type="entry name" value="Lipid_II_synth_GatD"/>
    <property type="match status" value="1"/>
</dbReference>
<dbReference type="GO" id="GO:0071555">
    <property type="term" value="P:cell wall organization"/>
    <property type="evidence" value="ECO:0007669"/>
    <property type="project" value="UniProtKB-KW"/>
</dbReference>
<feature type="binding site" evidence="2">
    <location>
        <position position="129"/>
    </location>
    <ligand>
        <name>substrate</name>
    </ligand>
</feature>
<dbReference type="GO" id="GO:0140282">
    <property type="term" value="F:carbon-nitrogen ligase activity on lipid II"/>
    <property type="evidence" value="ECO:0007669"/>
    <property type="project" value="UniProtKB-UniRule"/>
</dbReference>
<dbReference type="UniPathway" id="UPA00219"/>
<dbReference type="GO" id="GO:0009236">
    <property type="term" value="P:cobalamin biosynthetic process"/>
    <property type="evidence" value="ECO:0007669"/>
    <property type="project" value="InterPro"/>
</dbReference>
<dbReference type="Pfam" id="PF07685">
    <property type="entry name" value="GATase_3"/>
    <property type="match status" value="1"/>
</dbReference>
<dbReference type="SUPFAM" id="SSF52317">
    <property type="entry name" value="Class I glutamine amidotransferase-like"/>
    <property type="match status" value="1"/>
</dbReference>
<dbReference type="AlphaFoldDB" id="A0A2U1S8T7"/>
<comment type="similarity">
    <text evidence="2">Belongs to the CobB/CobQ family. GatD subfamily.</text>
</comment>
<comment type="function">
    <text evidence="2">The lipid II isoglutaminyl synthase complex catalyzes the formation of alpha-D-isoglutamine in the cell wall lipid II stem peptide. The GatD subunit catalyzes the hydrolysis of glutamine to glutamate and ammonia. The resulting ammonia molecule is channeled to the active site of MurT.</text>
</comment>
<comment type="caution">
    <text evidence="4">The sequence shown here is derived from an EMBL/GenBank/DDBJ whole genome shotgun (WGS) entry which is preliminary data.</text>
</comment>
<feature type="active site" evidence="2">
    <location>
        <position position="193"/>
    </location>
</feature>
<dbReference type="GO" id="GO:0004359">
    <property type="term" value="F:glutaminase activity"/>
    <property type="evidence" value="ECO:0007669"/>
    <property type="project" value="UniProtKB-UniRule"/>
</dbReference>
<evidence type="ECO:0000256" key="1">
    <source>
        <dbReference type="ARBA" id="ARBA00022962"/>
    </source>
</evidence>
<feature type="active site" description="Nucleophile" evidence="2">
    <location>
        <position position="95"/>
    </location>
</feature>
<gene>
    <name evidence="4" type="primary">cobQ_2</name>
    <name evidence="2" type="synonym">gatD</name>
    <name evidence="4" type="ORF">MBBWO_03830</name>
</gene>
<keyword evidence="5" id="KW-1185">Reference proteome</keyword>
<dbReference type="InterPro" id="IPR029062">
    <property type="entry name" value="Class_I_gatase-like"/>
</dbReference>
<comment type="subunit">
    <text evidence="2">Forms a heterodimer with MurT.</text>
</comment>
<keyword evidence="1 2" id="KW-0315">Glutamine amidotransferase</keyword>
<keyword evidence="2" id="KW-0378">Hydrolase</keyword>
<comment type="catalytic activity">
    <reaction evidence="2">
        <text>beta-D-GlcNAc-(1-&gt;4)-Mur2Ac(oyl-L-Ala-gamma-D-Glu-L-Lys-D-Ala-D-Ala)-di-trans,octa-cis-undecaprenyl diphosphate + L-glutamine + ATP + H2O = beta-D-GlcNAc-(1-&gt;4)-Mur2Ac(oyl-L-Ala-D-isoglutaminyl-L-Lys-D-Ala-D-Ala)-di-trans,octa-cis-undecaprenyl diphosphate + L-glutamate + ADP + phosphate + H(+)</text>
        <dbReference type="Rhea" id="RHEA:57928"/>
        <dbReference type="ChEBI" id="CHEBI:15377"/>
        <dbReference type="ChEBI" id="CHEBI:15378"/>
        <dbReference type="ChEBI" id="CHEBI:29985"/>
        <dbReference type="ChEBI" id="CHEBI:30616"/>
        <dbReference type="ChEBI" id="CHEBI:43474"/>
        <dbReference type="ChEBI" id="CHEBI:58359"/>
        <dbReference type="ChEBI" id="CHEBI:60033"/>
        <dbReference type="ChEBI" id="CHEBI:62233"/>
        <dbReference type="ChEBI" id="CHEBI:456216"/>
        <dbReference type="EC" id="6.3.5.13"/>
    </reaction>
</comment>
<protein>
    <recommendedName>
        <fullName evidence="2">Lipid II isoglutaminyl synthase (glutamine-hydrolyzing) subunit GatD</fullName>
        <ecNumber evidence="2">6.3.5.13</ecNumber>
    </recommendedName>
    <alternativeName>
        <fullName evidence="2">Lipid II isoglutaminyl synthase glutaminase subunit</fullName>
        <ecNumber evidence="2">3.5.1.2</ecNumber>
    </alternativeName>
</protein>
<keyword evidence="2" id="KW-0436">Ligase</keyword>
<keyword evidence="2" id="KW-0961">Cell wall biogenesis/degradation</keyword>
<comment type="catalytic activity">
    <reaction evidence="2">
        <text>L-glutamine + H2O = L-glutamate + NH4(+)</text>
        <dbReference type="Rhea" id="RHEA:15889"/>
        <dbReference type="ChEBI" id="CHEBI:15377"/>
        <dbReference type="ChEBI" id="CHEBI:28938"/>
        <dbReference type="ChEBI" id="CHEBI:29985"/>
        <dbReference type="ChEBI" id="CHEBI:58359"/>
        <dbReference type="EC" id="3.5.1.2"/>
    </reaction>
</comment>
<dbReference type="EC" id="3.5.1.2" evidence="2"/>
<proteinExistence type="inferred from homology"/>
<dbReference type="InterPro" id="IPR033949">
    <property type="entry name" value="CobQ_GATase1"/>
</dbReference>
<dbReference type="CDD" id="cd01750">
    <property type="entry name" value="GATase1_CobQ"/>
    <property type="match status" value="1"/>
</dbReference>
<dbReference type="PANTHER" id="PTHR21343">
    <property type="entry name" value="DETHIOBIOTIN SYNTHETASE"/>
    <property type="match status" value="1"/>
</dbReference>
<dbReference type="InterPro" id="IPR043702">
    <property type="entry name" value="Lipid_II_synth_GatD"/>
</dbReference>
<reference evidence="4 5" key="1">
    <citation type="submission" date="2017-03" db="EMBL/GenBank/DDBJ databases">
        <title>Genome sequence of Methanobrevibacter wosei.</title>
        <authorList>
            <person name="Poehlein A."/>
            <person name="Seedorf H."/>
            <person name="Daniel R."/>
        </authorList>
    </citation>
    <scope>NUCLEOTIDE SEQUENCE [LARGE SCALE GENOMIC DNA]</scope>
    <source>
        <strain evidence="4 5">DSM 11979</strain>
    </source>
</reference>
<keyword evidence="2" id="KW-0573">Peptidoglycan synthesis</keyword>
<dbReference type="Gene3D" id="3.40.50.880">
    <property type="match status" value="1"/>
</dbReference>
<evidence type="ECO:0000313" key="5">
    <source>
        <dbReference type="Proteomes" id="UP000245577"/>
    </source>
</evidence>
<evidence type="ECO:0000259" key="3">
    <source>
        <dbReference type="Pfam" id="PF07685"/>
    </source>
</evidence>
<feature type="domain" description="CobB/CobQ-like glutamine amidotransferase" evidence="3">
    <location>
        <begin position="8"/>
        <end position="200"/>
    </location>
</feature>
<dbReference type="PANTHER" id="PTHR21343:SF9">
    <property type="entry name" value="LIPID II ISOGLUTAMINYL SYNTHASE (GLUTAMINE-HYDROLYZING) SUBUNIT GATD"/>
    <property type="match status" value="1"/>
</dbReference>
<name>A0A2U1S8T7_9EURY</name>
<organism evidence="4 5">
    <name type="scientific">Methanobrevibacter woesei</name>
    <dbReference type="NCBI Taxonomy" id="190976"/>
    <lineage>
        <taxon>Archaea</taxon>
        <taxon>Methanobacteriati</taxon>
        <taxon>Methanobacteriota</taxon>
        <taxon>Methanomada group</taxon>
        <taxon>Methanobacteria</taxon>
        <taxon>Methanobacteriales</taxon>
        <taxon>Methanobacteriaceae</taxon>
        <taxon>Methanobrevibacter</taxon>
    </lineage>
</organism>
<accession>A0A2U1S8T7</accession>
<evidence type="ECO:0000256" key="2">
    <source>
        <dbReference type="HAMAP-Rule" id="MF_02213"/>
    </source>
</evidence>
<comment type="pathway">
    <text evidence="2">Cell wall biogenesis; peptidoglycan biosynthesis.</text>
</comment>